<dbReference type="RefSeq" id="WP_017022982.1">
    <property type="nucleotide sequence ID" value="NZ_AJYJ02000123.1"/>
</dbReference>
<dbReference type="Proteomes" id="UP000095059">
    <property type="component" value="Unassembled WGS sequence"/>
</dbReference>
<reference evidence="1 2" key="1">
    <citation type="journal article" date="2012" name="Science">
        <title>Ecological populations of bacteria act as socially cohesive units of antibiotic production and resistance.</title>
        <authorList>
            <person name="Cordero O.X."/>
            <person name="Wildschutte H."/>
            <person name="Kirkup B."/>
            <person name="Proehl S."/>
            <person name="Ngo L."/>
            <person name="Hussain F."/>
            <person name="Le Roux F."/>
            <person name="Mincer T."/>
            <person name="Polz M.F."/>
        </authorList>
    </citation>
    <scope>NUCLEOTIDE SEQUENCE [LARGE SCALE GENOMIC DNA]</scope>
    <source>
        <strain evidence="1 2">5S-186</strain>
    </source>
</reference>
<accession>A0ABX3ARS5</accession>
<protein>
    <submittedName>
        <fullName evidence="1">Uncharacterized protein</fullName>
    </submittedName>
</protein>
<dbReference type="EMBL" id="AJYJ02000123">
    <property type="protein sequence ID" value="OEF10843.1"/>
    <property type="molecule type" value="Genomic_DNA"/>
</dbReference>
<sequence length="68" mass="8102">MTKIIQRSDGMIEISDRKYSFKEDMYVCRVRFVLINNDGWGVSKDFNYTTNFDDAFLDDFVENAKQFL</sequence>
<proteinExistence type="predicted"/>
<evidence type="ECO:0000313" key="2">
    <source>
        <dbReference type="Proteomes" id="UP000095059"/>
    </source>
</evidence>
<comment type="caution">
    <text evidence="1">The sequence shown here is derived from an EMBL/GenBank/DDBJ whole genome shotgun (WGS) entry which is preliminary data.</text>
</comment>
<evidence type="ECO:0000313" key="1">
    <source>
        <dbReference type="EMBL" id="OEF10843.1"/>
    </source>
</evidence>
<keyword evidence="2" id="KW-1185">Reference proteome</keyword>
<organism evidence="1 2">
    <name type="scientific">Aliivibrio logei 5S-186</name>
    <dbReference type="NCBI Taxonomy" id="626086"/>
    <lineage>
        <taxon>Bacteria</taxon>
        <taxon>Pseudomonadati</taxon>
        <taxon>Pseudomonadota</taxon>
        <taxon>Gammaproteobacteria</taxon>
        <taxon>Vibrionales</taxon>
        <taxon>Vibrionaceae</taxon>
        <taxon>Aliivibrio</taxon>
    </lineage>
</organism>
<name>A0ABX3ARS5_ALILO</name>
<gene>
    <name evidence="1" type="ORF">A1Q5_01560</name>
</gene>